<proteinExistence type="predicted"/>
<evidence type="ECO:0000313" key="2">
    <source>
        <dbReference type="Proteomes" id="UP000235616"/>
    </source>
</evidence>
<protein>
    <submittedName>
        <fullName evidence="1">Uncharacterized protein</fullName>
    </submittedName>
</protein>
<organism evidence="1 2">
    <name type="scientific">Trinickia dabaoshanensis</name>
    <dbReference type="NCBI Taxonomy" id="564714"/>
    <lineage>
        <taxon>Bacteria</taxon>
        <taxon>Pseudomonadati</taxon>
        <taxon>Pseudomonadota</taxon>
        <taxon>Betaproteobacteria</taxon>
        <taxon>Burkholderiales</taxon>
        <taxon>Burkholderiaceae</taxon>
        <taxon>Trinickia</taxon>
    </lineage>
</organism>
<reference evidence="1 2" key="1">
    <citation type="submission" date="2018-01" db="EMBL/GenBank/DDBJ databases">
        <title>Whole genome analyses suggest that Burkholderia sensu lato contains two further novel genera in the rhizoxinica-symbiotica group Mycetohabitans gen. nov., and Trinickia gen. nov.: implications for the evolution of diazotrophy and nodulation in the Burkholderiaceae.</title>
        <authorList>
            <person name="Estrada-de los Santos P."/>
            <person name="Palmer M."/>
            <person name="Chavez-Ramirez B."/>
            <person name="Beukes C."/>
            <person name="Steenkamp E.T."/>
            <person name="Hirsch A.M."/>
            <person name="Manyaka P."/>
            <person name="Maluk M."/>
            <person name="Lafos M."/>
            <person name="Crook M."/>
            <person name="Gross E."/>
            <person name="Simon M.F."/>
            <person name="Bueno dos Reis Junior F."/>
            <person name="Poole P.S."/>
            <person name="Venter S.N."/>
            <person name="James E.K."/>
        </authorList>
    </citation>
    <scope>NUCLEOTIDE SEQUENCE [LARGE SCALE GENOMIC DNA]</scope>
    <source>
        <strain evidence="1 2">GIMN1.004</strain>
    </source>
</reference>
<dbReference type="AlphaFoldDB" id="A0A2N7VR72"/>
<name>A0A2N7VR72_9BURK</name>
<comment type="caution">
    <text evidence="1">The sequence shown here is derived from an EMBL/GenBank/DDBJ whole genome shotgun (WGS) entry which is preliminary data.</text>
</comment>
<gene>
    <name evidence="1" type="ORF">C0Z18_12460</name>
</gene>
<accession>A0A2N7VR72</accession>
<evidence type="ECO:0000313" key="1">
    <source>
        <dbReference type="EMBL" id="PMS19658.1"/>
    </source>
</evidence>
<dbReference type="EMBL" id="PNYA01000010">
    <property type="protein sequence ID" value="PMS19658.1"/>
    <property type="molecule type" value="Genomic_DNA"/>
</dbReference>
<keyword evidence="2" id="KW-1185">Reference proteome</keyword>
<sequence>MDLHLEQTRLLNLNCCWNSCGITTQIPIFLIGDIIEGWRPTSRRRWAKRYCIVMAELFAT</sequence>
<dbReference type="Proteomes" id="UP000235616">
    <property type="component" value="Unassembled WGS sequence"/>
</dbReference>